<evidence type="ECO:0000313" key="1">
    <source>
        <dbReference type="EMBL" id="GBP55720.1"/>
    </source>
</evidence>
<dbReference type="Proteomes" id="UP000299102">
    <property type="component" value="Unassembled WGS sequence"/>
</dbReference>
<accession>A0A4C1WXX5</accession>
<gene>
    <name evidence="1" type="ORF">EVAR_32972_1</name>
</gene>
<organism evidence="1 2">
    <name type="scientific">Eumeta variegata</name>
    <name type="common">Bagworm moth</name>
    <name type="synonym">Eumeta japonica</name>
    <dbReference type="NCBI Taxonomy" id="151549"/>
    <lineage>
        <taxon>Eukaryota</taxon>
        <taxon>Metazoa</taxon>
        <taxon>Ecdysozoa</taxon>
        <taxon>Arthropoda</taxon>
        <taxon>Hexapoda</taxon>
        <taxon>Insecta</taxon>
        <taxon>Pterygota</taxon>
        <taxon>Neoptera</taxon>
        <taxon>Endopterygota</taxon>
        <taxon>Lepidoptera</taxon>
        <taxon>Glossata</taxon>
        <taxon>Ditrysia</taxon>
        <taxon>Tineoidea</taxon>
        <taxon>Psychidae</taxon>
        <taxon>Oiketicinae</taxon>
        <taxon>Eumeta</taxon>
    </lineage>
</organism>
<proteinExistence type="predicted"/>
<sequence length="106" mass="11818">MKTRAAGAVAVRARPVAACDQRSEKLQVRGPKRFLFCARKPVEKGKSKWHRVCRYDGKCDRRSEMIRFGTDASPVSFLGLRTLDGKSSENILVSVRLSRSVFSGST</sequence>
<dbReference type="AlphaFoldDB" id="A0A4C1WXX5"/>
<reference evidence="1 2" key="1">
    <citation type="journal article" date="2019" name="Commun. Biol.">
        <title>The bagworm genome reveals a unique fibroin gene that provides high tensile strength.</title>
        <authorList>
            <person name="Kono N."/>
            <person name="Nakamura H."/>
            <person name="Ohtoshi R."/>
            <person name="Tomita M."/>
            <person name="Numata K."/>
            <person name="Arakawa K."/>
        </authorList>
    </citation>
    <scope>NUCLEOTIDE SEQUENCE [LARGE SCALE GENOMIC DNA]</scope>
</reference>
<protein>
    <submittedName>
        <fullName evidence="1">Uncharacterized protein</fullName>
    </submittedName>
</protein>
<dbReference type="EMBL" id="BGZK01000676">
    <property type="protein sequence ID" value="GBP55720.1"/>
    <property type="molecule type" value="Genomic_DNA"/>
</dbReference>
<name>A0A4C1WXX5_EUMVA</name>
<comment type="caution">
    <text evidence="1">The sequence shown here is derived from an EMBL/GenBank/DDBJ whole genome shotgun (WGS) entry which is preliminary data.</text>
</comment>
<keyword evidence="2" id="KW-1185">Reference proteome</keyword>
<evidence type="ECO:0000313" key="2">
    <source>
        <dbReference type="Proteomes" id="UP000299102"/>
    </source>
</evidence>